<accession>A0A508B2Z4</accession>
<protein>
    <submittedName>
        <fullName evidence="2">DUF4349 domain-containing protein</fullName>
    </submittedName>
</protein>
<dbReference type="RefSeq" id="WP_141480982.1">
    <property type="nucleotide sequence ID" value="NZ_VICD02000017.1"/>
</dbReference>
<reference evidence="2 3" key="1">
    <citation type="submission" date="2019-10" db="EMBL/GenBank/DDBJ databases">
        <title>Lysobacter alkalisoli sp. nov., isolated from saline-alkaline soil.</title>
        <authorList>
            <person name="Sun J.-Q."/>
        </authorList>
    </citation>
    <scope>NUCLEOTIDE SEQUENCE [LARGE SCALE GENOMIC DNA]</scope>
    <source>
        <strain evidence="2 3">KCTC 42381</strain>
    </source>
</reference>
<evidence type="ECO:0000313" key="2">
    <source>
        <dbReference type="EMBL" id="KAB8198495.1"/>
    </source>
</evidence>
<organism evidence="2 3">
    <name type="scientific">Marilutibacter maris</name>
    <dbReference type="NCBI Taxonomy" id="1605891"/>
    <lineage>
        <taxon>Bacteria</taxon>
        <taxon>Pseudomonadati</taxon>
        <taxon>Pseudomonadota</taxon>
        <taxon>Gammaproteobacteria</taxon>
        <taxon>Lysobacterales</taxon>
        <taxon>Lysobacteraceae</taxon>
        <taxon>Marilutibacter</taxon>
    </lineage>
</organism>
<sequence>MPVPANRNRPHCSQARRSRAWAPSRALAGRLAAGLLALSLLAACSQQYPHSASGGSSASEAVDADGAMLAYEHHVAIQLPAADIVPRQRAAQAACTEGRFGKCVVLSVNQQGGDYPSAGLTVRIVPAGVEPMIALAGDGAEIGSRSTRAEDLAVVVRDNALEQDRLSREMQRLQEFQQRRDLAVADMIALSERLAATEAQLAAAERDGAQHRRRIDTQLLTLSFAPTDGQVGRSEIMQAVDDFGSTLSTGTAWTIRALAFLIPAALLLAIVVAVIRRLRRALRRRRGA</sequence>
<gene>
    <name evidence="2" type="ORF">FKV24_001815</name>
</gene>
<dbReference type="EMBL" id="VICD02000017">
    <property type="protein sequence ID" value="KAB8198495.1"/>
    <property type="molecule type" value="Genomic_DNA"/>
</dbReference>
<proteinExistence type="predicted"/>
<dbReference type="InterPro" id="IPR025645">
    <property type="entry name" value="DUF4349"/>
</dbReference>
<dbReference type="AlphaFoldDB" id="A0A508B2Z4"/>
<evidence type="ECO:0000313" key="3">
    <source>
        <dbReference type="Proteomes" id="UP000320431"/>
    </source>
</evidence>
<feature type="domain" description="DUF4349" evidence="1">
    <location>
        <begin position="69"/>
        <end position="276"/>
    </location>
</feature>
<comment type="caution">
    <text evidence="2">The sequence shown here is derived from an EMBL/GenBank/DDBJ whole genome shotgun (WGS) entry which is preliminary data.</text>
</comment>
<evidence type="ECO:0000259" key="1">
    <source>
        <dbReference type="Pfam" id="PF14257"/>
    </source>
</evidence>
<name>A0A508B2Z4_9GAMM</name>
<dbReference type="Proteomes" id="UP000320431">
    <property type="component" value="Unassembled WGS sequence"/>
</dbReference>
<dbReference type="Pfam" id="PF14257">
    <property type="entry name" value="DUF4349"/>
    <property type="match status" value="1"/>
</dbReference>